<evidence type="ECO:0000256" key="5">
    <source>
        <dbReference type="SAM" id="SignalP"/>
    </source>
</evidence>
<dbReference type="SUPFAM" id="SSF55068">
    <property type="entry name" value="Peptide methionine sulfoxide reductase"/>
    <property type="match status" value="1"/>
</dbReference>
<dbReference type="EMBL" id="JADWVN010000026">
    <property type="protein sequence ID" value="MBL7527495.1"/>
    <property type="molecule type" value="Genomic_DNA"/>
</dbReference>
<comment type="function">
    <text evidence="4">Has an important function as a repair enzyme for proteins that have been inactivated by oxidation. Catalyzes the reversible oxidation-reduction of methionine sulfoxide in proteins to methionine.</text>
</comment>
<dbReference type="InterPro" id="IPR002569">
    <property type="entry name" value="Met_Sox_Rdtase_MsrA_dom"/>
</dbReference>
<evidence type="ECO:0000259" key="6">
    <source>
        <dbReference type="Pfam" id="PF01625"/>
    </source>
</evidence>
<dbReference type="Pfam" id="PF01625">
    <property type="entry name" value="PMSR"/>
    <property type="match status" value="1"/>
</dbReference>
<evidence type="ECO:0000313" key="8">
    <source>
        <dbReference type="Proteomes" id="UP000809910"/>
    </source>
</evidence>
<keyword evidence="8" id="KW-1185">Reference proteome</keyword>
<name>A0ABS1WDR3_9GAMM</name>
<dbReference type="InterPro" id="IPR036509">
    <property type="entry name" value="Met_Sox_Rdtase_MsrA_sf"/>
</dbReference>
<feature type="active site" evidence="4">
    <location>
        <position position="34"/>
    </location>
</feature>
<dbReference type="Gene3D" id="3.30.1060.10">
    <property type="entry name" value="Peptide methionine sulphoxide reductase MsrA"/>
    <property type="match status" value="1"/>
</dbReference>
<dbReference type="Proteomes" id="UP000809910">
    <property type="component" value="Unassembled WGS sequence"/>
</dbReference>
<feature type="signal peptide" evidence="5">
    <location>
        <begin position="1"/>
        <end position="23"/>
    </location>
</feature>
<evidence type="ECO:0000256" key="2">
    <source>
        <dbReference type="ARBA" id="ARBA00047806"/>
    </source>
</evidence>
<dbReference type="HAMAP" id="MF_01401">
    <property type="entry name" value="MsrA"/>
    <property type="match status" value="1"/>
</dbReference>
<comment type="catalytic activity">
    <reaction evidence="2 4">
        <text>L-methionyl-[protein] + [thioredoxin]-disulfide + H2O = L-methionyl-(S)-S-oxide-[protein] + [thioredoxin]-dithiol</text>
        <dbReference type="Rhea" id="RHEA:14217"/>
        <dbReference type="Rhea" id="RHEA-COMP:10698"/>
        <dbReference type="Rhea" id="RHEA-COMP:10700"/>
        <dbReference type="Rhea" id="RHEA-COMP:12313"/>
        <dbReference type="Rhea" id="RHEA-COMP:12315"/>
        <dbReference type="ChEBI" id="CHEBI:15377"/>
        <dbReference type="ChEBI" id="CHEBI:16044"/>
        <dbReference type="ChEBI" id="CHEBI:29950"/>
        <dbReference type="ChEBI" id="CHEBI:44120"/>
        <dbReference type="ChEBI" id="CHEBI:50058"/>
        <dbReference type="EC" id="1.8.4.11"/>
    </reaction>
</comment>
<dbReference type="PANTHER" id="PTHR43774:SF1">
    <property type="entry name" value="PEPTIDE METHIONINE SULFOXIDE REDUCTASE MSRA 2"/>
    <property type="match status" value="1"/>
</dbReference>
<feature type="domain" description="Peptide methionine sulphoxide reductase MsrA" evidence="6">
    <location>
        <begin position="27"/>
        <end position="175"/>
    </location>
</feature>
<evidence type="ECO:0000256" key="1">
    <source>
        <dbReference type="ARBA" id="ARBA00023002"/>
    </source>
</evidence>
<dbReference type="GO" id="GO:0008113">
    <property type="term" value="F:peptide-methionine (S)-S-oxide reductase activity"/>
    <property type="evidence" value="ECO:0007669"/>
    <property type="project" value="UniProtKB-EC"/>
</dbReference>
<evidence type="ECO:0000256" key="4">
    <source>
        <dbReference type="HAMAP-Rule" id="MF_01401"/>
    </source>
</evidence>
<evidence type="ECO:0000256" key="3">
    <source>
        <dbReference type="ARBA" id="ARBA00048782"/>
    </source>
</evidence>
<dbReference type="EC" id="1.8.4.11" evidence="4"/>
<proteinExistence type="inferred from homology"/>
<keyword evidence="1 4" id="KW-0560">Oxidoreductase</keyword>
<evidence type="ECO:0000313" key="7">
    <source>
        <dbReference type="EMBL" id="MBL7527495.1"/>
    </source>
</evidence>
<reference evidence="7 8" key="1">
    <citation type="submission" date="2020-12" db="EMBL/GenBank/DDBJ databases">
        <title>WGS of Legionella: environmental sample.</title>
        <authorList>
            <person name="Cristino S."/>
            <person name="Girolamini L."/>
            <person name="Salaris S."/>
            <person name="Pascale M.R."/>
            <person name="Mazzotta M."/>
            <person name="Orsini M."/>
            <person name="Grottola A."/>
        </authorList>
    </citation>
    <scope>NUCLEOTIDE SEQUENCE [LARGE SCALE GENOMIC DNA]</scope>
    <source>
        <strain evidence="7 8">30cs62</strain>
    </source>
</reference>
<dbReference type="NCBIfam" id="TIGR00401">
    <property type="entry name" value="msrA"/>
    <property type="match status" value="1"/>
</dbReference>
<keyword evidence="5" id="KW-0732">Signal</keyword>
<organism evidence="7 8">
    <name type="scientific">Legionella bononiensis</name>
    <dbReference type="NCBI Taxonomy" id="2793102"/>
    <lineage>
        <taxon>Bacteria</taxon>
        <taxon>Pseudomonadati</taxon>
        <taxon>Pseudomonadota</taxon>
        <taxon>Gammaproteobacteria</taxon>
        <taxon>Legionellales</taxon>
        <taxon>Legionellaceae</taxon>
        <taxon>Legionella</taxon>
    </lineage>
</organism>
<gene>
    <name evidence="4 7" type="primary">msrA</name>
    <name evidence="7" type="ORF">I5282_13060</name>
</gene>
<sequence length="196" mass="22603">MKNPFIRSGVACILFLTAISSFGKTEQAIFAGGCFWCMEADFDHLPGVISTTSGYDGDTIKNPTYEQVSAGGTNYAESVLVEFDSNKVSYKQLVDYFFRHIDPTTKDGQFCDQGHQYRSAVFYLNNEQKTVAEAVKNSLMHTVPKIYTEIVPSTQFYPAEEYHQNYYQKNPIRYKYYRYRCGRDARVEEVWSHEPH</sequence>
<dbReference type="PANTHER" id="PTHR43774">
    <property type="entry name" value="PEPTIDE METHIONINE SULFOXIDE REDUCTASE"/>
    <property type="match status" value="1"/>
</dbReference>
<dbReference type="RefSeq" id="WP_203112993.1">
    <property type="nucleotide sequence ID" value="NZ_JADOBG010000022.1"/>
</dbReference>
<comment type="caution">
    <text evidence="7">The sequence shown here is derived from an EMBL/GenBank/DDBJ whole genome shotgun (WGS) entry which is preliminary data.</text>
</comment>
<protein>
    <recommendedName>
        <fullName evidence="4">Peptide methionine sulfoxide reductase MsrA</fullName>
        <shortName evidence="4">Protein-methionine-S-oxide reductase</shortName>
        <ecNumber evidence="4">1.8.4.11</ecNumber>
    </recommendedName>
    <alternativeName>
        <fullName evidence="4">Peptide-methionine (S)-S-oxide reductase</fullName>
        <shortName evidence="4">Peptide Met(O) reductase</shortName>
    </alternativeName>
</protein>
<feature type="chain" id="PRO_5046228290" description="Peptide methionine sulfoxide reductase MsrA" evidence="5">
    <location>
        <begin position="24"/>
        <end position="196"/>
    </location>
</feature>
<accession>A0ABS1WDR3</accession>
<comment type="catalytic activity">
    <reaction evidence="3 4">
        <text>[thioredoxin]-disulfide + L-methionine + H2O = L-methionine (S)-S-oxide + [thioredoxin]-dithiol</text>
        <dbReference type="Rhea" id="RHEA:19993"/>
        <dbReference type="Rhea" id="RHEA-COMP:10698"/>
        <dbReference type="Rhea" id="RHEA-COMP:10700"/>
        <dbReference type="ChEBI" id="CHEBI:15377"/>
        <dbReference type="ChEBI" id="CHEBI:29950"/>
        <dbReference type="ChEBI" id="CHEBI:50058"/>
        <dbReference type="ChEBI" id="CHEBI:57844"/>
        <dbReference type="ChEBI" id="CHEBI:58772"/>
        <dbReference type="EC" id="1.8.4.11"/>
    </reaction>
</comment>
<comment type="similarity">
    <text evidence="4">Belongs to the MsrA Met sulfoxide reductase family.</text>
</comment>